<dbReference type="OMA" id="WIDFFIP"/>
<dbReference type="PANTHER" id="PTHR46505">
    <property type="entry name" value="OXIDOREDUCTASE NAD-BINDING DOMAIN-CONTAINING PROTEIN 1"/>
    <property type="match status" value="1"/>
</dbReference>
<feature type="compositionally biased region" description="Acidic residues" evidence="3">
    <location>
        <begin position="107"/>
        <end position="116"/>
    </location>
</feature>
<dbReference type="STRING" id="573729.G2Q8V4"/>
<dbReference type="VEuPathDB" id="FungiDB:MYCTH_2301059"/>
<feature type="region of interest" description="Disordered" evidence="3">
    <location>
        <begin position="64"/>
        <end position="121"/>
    </location>
</feature>
<organism evidence="5 6">
    <name type="scientific">Thermothelomyces thermophilus (strain ATCC 42464 / BCRC 31852 / DSM 1799)</name>
    <name type="common">Sporotrichum thermophile</name>
    <dbReference type="NCBI Taxonomy" id="573729"/>
    <lineage>
        <taxon>Eukaryota</taxon>
        <taxon>Fungi</taxon>
        <taxon>Dikarya</taxon>
        <taxon>Ascomycota</taxon>
        <taxon>Pezizomycotina</taxon>
        <taxon>Sordariomycetes</taxon>
        <taxon>Sordariomycetidae</taxon>
        <taxon>Sordariales</taxon>
        <taxon>Chaetomiaceae</taxon>
        <taxon>Thermothelomyces</taxon>
    </lineage>
</organism>
<dbReference type="AlphaFoldDB" id="G2Q8V4"/>
<evidence type="ECO:0000313" key="5">
    <source>
        <dbReference type="EMBL" id="AEO56299.1"/>
    </source>
</evidence>
<dbReference type="InterPro" id="IPR017938">
    <property type="entry name" value="Riboflavin_synthase-like_b-brl"/>
</dbReference>
<dbReference type="InterPro" id="IPR017927">
    <property type="entry name" value="FAD-bd_FR_type"/>
</dbReference>
<dbReference type="SUPFAM" id="SSF63380">
    <property type="entry name" value="Riboflavin synthase domain-like"/>
    <property type="match status" value="1"/>
</dbReference>
<feature type="compositionally biased region" description="Basic and acidic residues" evidence="3">
    <location>
        <begin position="1"/>
        <end position="18"/>
    </location>
</feature>
<dbReference type="RefSeq" id="XP_003661544.1">
    <property type="nucleotide sequence ID" value="XM_003661496.1"/>
</dbReference>
<dbReference type="GO" id="GO:0005739">
    <property type="term" value="C:mitochondrion"/>
    <property type="evidence" value="ECO:0007669"/>
    <property type="project" value="TreeGrafter"/>
</dbReference>
<dbReference type="InterPro" id="IPR039261">
    <property type="entry name" value="FNR_nucleotide-bd"/>
</dbReference>
<feature type="region of interest" description="Disordered" evidence="3">
    <location>
        <begin position="1"/>
        <end position="20"/>
    </location>
</feature>
<dbReference type="Gene3D" id="3.40.50.80">
    <property type="entry name" value="Nucleotide-binding domain of ferredoxin-NADP reductase (FNR) module"/>
    <property type="match status" value="1"/>
</dbReference>
<dbReference type="GeneID" id="11510349"/>
<evidence type="ECO:0000256" key="3">
    <source>
        <dbReference type="SAM" id="MobiDB-lite"/>
    </source>
</evidence>
<gene>
    <name evidence="5" type="ORF">MYCTH_2301059</name>
</gene>
<keyword evidence="2" id="KW-0520">NAD</keyword>
<name>G2Q8V4_THET4</name>
<dbReference type="eggNOG" id="KOG0534">
    <property type="taxonomic scope" value="Eukaryota"/>
</dbReference>
<keyword evidence="6" id="KW-1185">Reference proteome</keyword>
<feature type="domain" description="FAD-binding FR-type" evidence="4">
    <location>
        <begin position="17"/>
        <end position="166"/>
    </location>
</feature>
<sequence>MGNQSHIERTAHEPRDTSLHTLTISRITQFSPTVRIFRLAIPPDDNITFLPGQWVDLYPPPEAGVTKPGGFTITSSPSAASPRRRRRHTPDPSHDPNHPLQPPVGNVEEDAKEGDEGEGKGEASAYIELAIQHSPQNPAAAYLFLPRTRLLHSPVRVRVGGSFVFPPALPPPLLSSLRKAVFVAGGMGINPLVSMLVWIGEQAAAAGGGSRWADLEVEVLYSVRDPRGGEEEQDSGAVSGSGILFLERVARLFRSGRVKGRLKLFLTGGVFAGSGAQEAERQGVVSCNGGADLVPFSRKRMTVRDVQEAVGKNKGATVIYICGVPRMTDDFVEALVSPEGFGMDQKRVLFEKWW</sequence>
<dbReference type="Proteomes" id="UP000007322">
    <property type="component" value="Chromosome 2"/>
</dbReference>
<evidence type="ECO:0000313" key="6">
    <source>
        <dbReference type="Proteomes" id="UP000007322"/>
    </source>
</evidence>
<dbReference type="EMBL" id="CP003003">
    <property type="protein sequence ID" value="AEO56299.1"/>
    <property type="molecule type" value="Genomic_DNA"/>
</dbReference>
<dbReference type="GO" id="GO:0016491">
    <property type="term" value="F:oxidoreductase activity"/>
    <property type="evidence" value="ECO:0007669"/>
    <property type="project" value="UniProtKB-KW"/>
</dbReference>
<protein>
    <recommendedName>
        <fullName evidence="4">FAD-binding FR-type domain-containing protein</fullName>
    </recommendedName>
</protein>
<dbReference type="OrthoDB" id="436496at2759"/>
<reference evidence="5 6" key="1">
    <citation type="journal article" date="2011" name="Nat. Biotechnol.">
        <title>Comparative genomic analysis of the thermophilic biomass-degrading fungi Myceliophthora thermophila and Thielavia terrestris.</title>
        <authorList>
            <person name="Berka R.M."/>
            <person name="Grigoriev I.V."/>
            <person name="Otillar R."/>
            <person name="Salamov A."/>
            <person name="Grimwood J."/>
            <person name="Reid I."/>
            <person name="Ishmael N."/>
            <person name="John T."/>
            <person name="Darmond C."/>
            <person name="Moisan M.-C."/>
            <person name="Henrissat B."/>
            <person name="Coutinho P.M."/>
            <person name="Lombard V."/>
            <person name="Natvig D.O."/>
            <person name="Lindquist E."/>
            <person name="Schmutz J."/>
            <person name="Lucas S."/>
            <person name="Harris P."/>
            <person name="Powlowski J."/>
            <person name="Bellemare A."/>
            <person name="Taylor D."/>
            <person name="Butler G."/>
            <person name="de Vries R.P."/>
            <person name="Allijn I.E."/>
            <person name="van den Brink J."/>
            <person name="Ushinsky S."/>
            <person name="Storms R."/>
            <person name="Powell A.J."/>
            <person name="Paulsen I.T."/>
            <person name="Elbourne L.D.H."/>
            <person name="Baker S.E."/>
            <person name="Magnuson J."/>
            <person name="LaBoissiere S."/>
            <person name="Clutterbuck A.J."/>
            <person name="Martinez D."/>
            <person name="Wogulis M."/>
            <person name="de Leon A.L."/>
            <person name="Rey M.W."/>
            <person name="Tsang A."/>
        </authorList>
    </citation>
    <scope>NUCLEOTIDE SEQUENCE [LARGE SCALE GENOMIC DNA]</scope>
    <source>
        <strain evidence="6">ATCC 42464 / BCRC 31852 / DSM 1799</strain>
    </source>
</reference>
<accession>G2Q8V4</accession>
<dbReference type="InterPro" id="IPR052128">
    <property type="entry name" value="Oxidoreductase_NAD-binding"/>
</dbReference>
<dbReference type="HOGENOM" id="CLU_003827_7_1_1"/>
<evidence type="ECO:0000256" key="1">
    <source>
        <dbReference type="ARBA" id="ARBA00023002"/>
    </source>
</evidence>
<proteinExistence type="predicted"/>
<evidence type="ECO:0000259" key="4">
    <source>
        <dbReference type="PROSITE" id="PS51384"/>
    </source>
</evidence>
<dbReference type="CDD" id="cd00322">
    <property type="entry name" value="FNR_like"/>
    <property type="match status" value="1"/>
</dbReference>
<dbReference type="KEGG" id="mtm:MYCTH_2301059"/>
<dbReference type="InParanoid" id="G2Q8V4"/>
<keyword evidence="1" id="KW-0560">Oxidoreductase</keyword>
<dbReference type="PANTHER" id="PTHR46505:SF1">
    <property type="entry name" value="OXIDOREDUCTASE NAD-BINDING DOMAIN-CONTAINING PROTEIN 1"/>
    <property type="match status" value="1"/>
</dbReference>
<evidence type="ECO:0000256" key="2">
    <source>
        <dbReference type="ARBA" id="ARBA00023027"/>
    </source>
</evidence>
<dbReference type="SUPFAM" id="SSF52343">
    <property type="entry name" value="Ferredoxin reductase-like, C-terminal NADP-linked domain"/>
    <property type="match status" value="1"/>
</dbReference>
<dbReference type="PROSITE" id="PS51384">
    <property type="entry name" value="FAD_FR"/>
    <property type="match status" value="1"/>
</dbReference>